<accession>L8HGR0</accession>
<organism evidence="3 4">
    <name type="scientific">Acanthamoeba castellanii (strain ATCC 30010 / Neff)</name>
    <dbReference type="NCBI Taxonomy" id="1257118"/>
    <lineage>
        <taxon>Eukaryota</taxon>
        <taxon>Amoebozoa</taxon>
        <taxon>Discosea</taxon>
        <taxon>Longamoebia</taxon>
        <taxon>Centramoebida</taxon>
        <taxon>Acanthamoebidae</taxon>
        <taxon>Acanthamoeba</taxon>
    </lineage>
</organism>
<dbReference type="Proteomes" id="UP000011083">
    <property type="component" value="Unassembled WGS sequence"/>
</dbReference>
<proteinExistence type="predicted"/>
<keyword evidence="2" id="KW-0472">Membrane</keyword>
<name>L8HGR0_ACACF</name>
<evidence type="ECO:0000256" key="2">
    <source>
        <dbReference type="SAM" id="Phobius"/>
    </source>
</evidence>
<feature type="compositionally biased region" description="Basic and acidic residues" evidence="1">
    <location>
        <begin position="236"/>
        <end position="249"/>
    </location>
</feature>
<dbReference type="GeneID" id="14924888"/>
<evidence type="ECO:0000313" key="3">
    <source>
        <dbReference type="EMBL" id="ELR23903.1"/>
    </source>
</evidence>
<feature type="compositionally biased region" description="Acidic residues" evidence="1">
    <location>
        <begin position="186"/>
        <end position="205"/>
    </location>
</feature>
<reference evidence="3 4" key="1">
    <citation type="journal article" date="2013" name="Genome Biol.">
        <title>Genome of Acanthamoeba castellanii highlights extensive lateral gene transfer and early evolution of tyrosine kinase signaling.</title>
        <authorList>
            <person name="Clarke M."/>
            <person name="Lohan A.J."/>
            <person name="Liu B."/>
            <person name="Lagkouvardos I."/>
            <person name="Roy S."/>
            <person name="Zafar N."/>
            <person name="Bertelli C."/>
            <person name="Schilde C."/>
            <person name="Kianianmomeni A."/>
            <person name="Burglin T.R."/>
            <person name="Frech C."/>
            <person name="Turcotte B."/>
            <person name="Kopec K.O."/>
            <person name="Synnott J.M."/>
            <person name="Choo C."/>
            <person name="Paponov I."/>
            <person name="Finkler A."/>
            <person name="Soon Heng Tan C."/>
            <person name="Hutchins A.P."/>
            <person name="Weinmeier T."/>
            <person name="Rattei T."/>
            <person name="Chu J.S."/>
            <person name="Gimenez G."/>
            <person name="Irimia M."/>
            <person name="Rigden D.J."/>
            <person name="Fitzpatrick D.A."/>
            <person name="Lorenzo-Morales J."/>
            <person name="Bateman A."/>
            <person name="Chiu C.H."/>
            <person name="Tang P."/>
            <person name="Hegemann P."/>
            <person name="Fromm H."/>
            <person name="Raoult D."/>
            <person name="Greub G."/>
            <person name="Miranda-Saavedra D."/>
            <person name="Chen N."/>
            <person name="Nash P."/>
            <person name="Ginger M.L."/>
            <person name="Horn M."/>
            <person name="Schaap P."/>
            <person name="Caler L."/>
            <person name="Loftus B."/>
        </authorList>
    </citation>
    <scope>NUCLEOTIDE SEQUENCE [LARGE SCALE GENOMIC DNA]</scope>
    <source>
        <strain evidence="3 4">Neff</strain>
    </source>
</reference>
<gene>
    <name evidence="3" type="ORF">ACA1_074700</name>
</gene>
<feature type="transmembrane region" description="Helical" evidence="2">
    <location>
        <begin position="39"/>
        <end position="61"/>
    </location>
</feature>
<keyword evidence="2" id="KW-0812">Transmembrane</keyword>
<keyword evidence="2" id="KW-1133">Transmembrane helix</keyword>
<dbReference type="EMBL" id="KB007842">
    <property type="protein sequence ID" value="ELR23903.1"/>
    <property type="molecule type" value="Genomic_DNA"/>
</dbReference>
<dbReference type="RefSeq" id="XP_004353431.1">
    <property type="nucleotide sequence ID" value="XM_004353379.1"/>
</dbReference>
<dbReference type="KEGG" id="acan:ACA1_074700"/>
<evidence type="ECO:0000256" key="1">
    <source>
        <dbReference type="SAM" id="MobiDB-lite"/>
    </source>
</evidence>
<dbReference type="VEuPathDB" id="AmoebaDB:ACA1_074700"/>
<dbReference type="AlphaFoldDB" id="L8HGR0"/>
<evidence type="ECO:0000313" key="4">
    <source>
        <dbReference type="Proteomes" id="UP000011083"/>
    </source>
</evidence>
<keyword evidence="4" id="KW-1185">Reference proteome</keyword>
<protein>
    <submittedName>
        <fullName evidence="3">Uncharacterized protein</fullName>
    </submittedName>
</protein>
<feature type="region of interest" description="Disordered" evidence="1">
    <location>
        <begin position="184"/>
        <end position="263"/>
    </location>
</feature>
<feature type="transmembrane region" description="Helical" evidence="2">
    <location>
        <begin position="67"/>
        <end position="86"/>
    </location>
</feature>
<sequence>MREQTANDPESWTSFFGPGIALRTRGFQLVVEDVSHWNVFLGVLATLIGVSSVGALLALILNHHTGLYLFALCVAALIPLVVLLMAKRKVIVDLLRKKIKRVTNRRLFWTESKVIRVLDVDRAEKKITIGQTGRSMSKVILILYSGEEFDVTMFFDTMNDPFKDTIVDKINHYLHIAQKTLHDRNAEEEDCGSSDFEEETEEVAETDTLPEGATLDEEESAVGRSNEDDDELNLGKGKERSLDGGRHAEDEEEGEKEGTLILV</sequence>